<organism evidence="2 3">
    <name type="scientific">Pestalotiopsis fici (strain W106-1 / CGMCC3.15140)</name>
    <dbReference type="NCBI Taxonomy" id="1229662"/>
    <lineage>
        <taxon>Eukaryota</taxon>
        <taxon>Fungi</taxon>
        <taxon>Dikarya</taxon>
        <taxon>Ascomycota</taxon>
        <taxon>Pezizomycotina</taxon>
        <taxon>Sordariomycetes</taxon>
        <taxon>Xylariomycetidae</taxon>
        <taxon>Amphisphaeriales</taxon>
        <taxon>Sporocadaceae</taxon>
        <taxon>Pestalotiopsis</taxon>
    </lineage>
</organism>
<dbReference type="EMBL" id="KI912113">
    <property type="protein sequence ID" value="ETS80427.1"/>
    <property type="molecule type" value="Genomic_DNA"/>
</dbReference>
<dbReference type="Proteomes" id="UP000030651">
    <property type="component" value="Unassembled WGS sequence"/>
</dbReference>
<name>W3X4V2_PESFW</name>
<feature type="compositionally biased region" description="Polar residues" evidence="1">
    <location>
        <begin position="54"/>
        <end position="68"/>
    </location>
</feature>
<accession>W3X4V2</accession>
<evidence type="ECO:0000313" key="3">
    <source>
        <dbReference type="Proteomes" id="UP000030651"/>
    </source>
</evidence>
<protein>
    <submittedName>
        <fullName evidence="2">Uncharacterized protein</fullName>
    </submittedName>
</protein>
<dbReference type="RefSeq" id="XP_007834728.1">
    <property type="nucleotide sequence ID" value="XM_007836537.1"/>
</dbReference>
<proteinExistence type="predicted"/>
<dbReference type="InParanoid" id="W3X4V2"/>
<evidence type="ECO:0000256" key="1">
    <source>
        <dbReference type="SAM" id="MobiDB-lite"/>
    </source>
</evidence>
<evidence type="ECO:0000313" key="2">
    <source>
        <dbReference type="EMBL" id="ETS80427.1"/>
    </source>
</evidence>
<reference evidence="3" key="1">
    <citation type="journal article" date="2015" name="BMC Genomics">
        <title>Genomic and transcriptomic analysis of the endophytic fungus Pestalotiopsis fici reveals its lifestyle and high potential for synthesis of natural products.</title>
        <authorList>
            <person name="Wang X."/>
            <person name="Zhang X."/>
            <person name="Liu L."/>
            <person name="Xiang M."/>
            <person name="Wang W."/>
            <person name="Sun X."/>
            <person name="Che Y."/>
            <person name="Guo L."/>
            <person name="Liu G."/>
            <person name="Guo L."/>
            <person name="Wang C."/>
            <person name="Yin W.B."/>
            <person name="Stadler M."/>
            <person name="Zhang X."/>
            <person name="Liu X."/>
        </authorList>
    </citation>
    <scope>NUCLEOTIDE SEQUENCE [LARGE SCALE GENOMIC DNA]</scope>
    <source>
        <strain evidence="3">W106-1 / CGMCC3.15140</strain>
    </source>
</reference>
<dbReference type="OrthoDB" id="5342292at2759"/>
<dbReference type="KEGG" id="pfy:PFICI_07956"/>
<keyword evidence="3" id="KW-1185">Reference proteome</keyword>
<dbReference type="AlphaFoldDB" id="W3X4V2"/>
<dbReference type="GeneID" id="19272969"/>
<sequence length="118" mass="12865">MSVESMTYTIIEPGAYFICTCLPGMRPLVRGLYESKSSMMGSRGLESGTHDKTQGSTSIQGLISSWPTQRGGYRTSVSAGSRQYDNYDGDRSDFIRLEETVHVQSTPAVSAPSMKIGQ</sequence>
<feature type="region of interest" description="Disordered" evidence="1">
    <location>
        <begin position="39"/>
        <end position="82"/>
    </location>
</feature>
<gene>
    <name evidence="2" type="ORF">PFICI_07956</name>
</gene>
<dbReference type="HOGENOM" id="CLU_2073985_0_0_1"/>